<protein>
    <submittedName>
        <fullName evidence="5">Glycosyl transferase</fullName>
    </submittedName>
</protein>
<dbReference type="AlphaFoldDB" id="A0A095T6A7"/>
<dbReference type="PANTHER" id="PTHR13778">
    <property type="entry name" value="GLYCOSYLTRANSFERASE 8 DOMAIN-CONTAINING PROTEIN"/>
    <property type="match status" value="1"/>
</dbReference>
<evidence type="ECO:0000259" key="4">
    <source>
        <dbReference type="Pfam" id="PF14393"/>
    </source>
</evidence>
<dbReference type="STRING" id="642227.HA49_15705"/>
<reference evidence="5" key="1">
    <citation type="submission" date="2014-12" db="EMBL/GenBank/DDBJ databases">
        <title>The draft genome of the Tatumella morbirosei type strain, LMG23360T isolated from pineapple rot.</title>
        <authorList>
            <person name="Smits T.H."/>
            <person name="Palmer M."/>
            <person name="Venter S.N."/>
            <person name="Duffy B."/>
            <person name="Steenkamp E.T."/>
            <person name="Chan W.Y."/>
            <person name="Coutinho T.A."/>
            <person name="Coetzee M.P."/>
            <person name="De Maayer P."/>
        </authorList>
    </citation>
    <scope>NUCLEOTIDE SEQUENCE [LARGE SCALE GENOMIC DNA]</scope>
    <source>
        <strain evidence="5">LMG 23360</strain>
    </source>
</reference>
<evidence type="ECO:0000256" key="3">
    <source>
        <dbReference type="ARBA" id="ARBA00022723"/>
    </source>
</evidence>
<accession>A0A095T6A7</accession>
<proteinExistence type="predicted"/>
<gene>
    <name evidence="5" type="ORF">HA49_15705</name>
</gene>
<keyword evidence="6" id="KW-1185">Reference proteome</keyword>
<dbReference type="RefSeq" id="WP_038021532.1">
    <property type="nucleotide sequence ID" value="NZ_JPKR02000003.1"/>
</dbReference>
<dbReference type="GO" id="GO:0016757">
    <property type="term" value="F:glycosyltransferase activity"/>
    <property type="evidence" value="ECO:0007669"/>
    <property type="project" value="UniProtKB-KW"/>
</dbReference>
<dbReference type="Gene3D" id="3.90.550.10">
    <property type="entry name" value="Spore Coat Polysaccharide Biosynthesis Protein SpsA, Chain A"/>
    <property type="match status" value="1"/>
</dbReference>
<dbReference type="Pfam" id="PF14393">
    <property type="entry name" value="DUF4422"/>
    <property type="match status" value="1"/>
</dbReference>
<dbReference type="eggNOG" id="COG1442">
    <property type="taxonomic scope" value="Bacteria"/>
</dbReference>
<sequence length="631" mass="73859">MNKIKIYTSHHKPSAFLNAACIEPLHVGKANTLNTICCEGDDRGDNISYKNAFYCELTAQYWAWKNSDDAVYIGFMHYRRHLNFSQVQDYPEDNWGVVVHPEIDNEYTEKFQLTDDGISSAMENIDILLPRKWSVLNAGSKNNYVHYAKGEYLHIEDYDLALKILVELYPEYKNSIDVFNQDTEGYYTNMFVMRRAIFDEYSEWLFTITDELEKRIAFRNFNAQEKRVIGHISERLFNIFIIYKTGQTSDLKIKEVQRTFVANETFNGKIKPLYDENSIPIVICFDDNYTISGAALINSVIKNSTTNNNYDIVVLENGISTENKERLHNLIRGYTNFSLRFFDINAFSELSNVHIRGHFTAATYARLFIPRLFSLYNKVLFIDADTIVESDVAELIQIDLATNLVAAVRDIVMEGFVKFGTISDSSDGLMPARKYLISTLGMDKPERYFQAGIIIFNIQQMSKENTYYKLIEVMNGKRFWFLDQDIMNKVFYDRVHYLPLEWNVYHGNGNTDDFYPNLQLSTYTEFLRARKSPKMIHFAGENKPWNTRDVDYFYNFEKYLNATSWQNELVKRLTPLTVVSLESKIIPEKILFQTKVKRKLMPLVNRYAPTGSNQRNILIKYYYKFRRKILG</sequence>
<evidence type="ECO:0000313" key="5">
    <source>
        <dbReference type="EMBL" id="KGD72197.1"/>
    </source>
</evidence>
<name>A0A095T6A7_9GAMM</name>
<dbReference type="InterPro" id="IPR002495">
    <property type="entry name" value="Glyco_trans_8"/>
</dbReference>
<feature type="domain" description="DUF4422" evidence="4">
    <location>
        <begin position="5"/>
        <end position="242"/>
    </location>
</feature>
<keyword evidence="1" id="KW-0328">Glycosyltransferase</keyword>
<keyword evidence="2 5" id="KW-0808">Transferase</keyword>
<dbReference type="OrthoDB" id="9807549at2"/>
<dbReference type="InterPro" id="IPR050748">
    <property type="entry name" value="Glycosyltrans_8_dom-fam"/>
</dbReference>
<dbReference type="GO" id="GO:0046872">
    <property type="term" value="F:metal ion binding"/>
    <property type="evidence" value="ECO:0007669"/>
    <property type="project" value="UniProtKB-KW"/>
</dbReference>
<dbReference type="EMBL" id="JPKR02000003">
    <property type="protein sequence ID" value="KGD72197.1"/>
    <property type="molecule type" value="Genomic_DNA"/>
</dbReference>
<dbReference type="SUPFAM" id="SSF53448">
    <property type="entry name" value="Nucleotide-diphospho-sugar transferases"/>
    <property type="match status" value="1"/>
</dbReference>
<dbReference type="InterPro" id="IPR029044">
    <property type="entry name" value="Nucleotide-diphossugar_trans"/>
</dbReference>
<organism evidence="5 6">
    <name type="scientific">Tatumella morbirosei</name>
    <dbReference type="NCBI Taxonomy" id="642227"/>
    <lineage>
        <taxon>Bacteria</taxon>
        <taxon>Pseudomonadati</taxon>
        <taxon>Pseudomonadota</taxon>
        <taxon>Gammaproteobacteria</taxon>
        <taxon>Enterobacterales</taxon>
        <taxon>Erwiniaceae</taxon>
        <taxon>Tatumella</taxon>
    </lineage>
</organism>
<evidence type="ECO:0000256" key="2">
    <source>
        <dbReference type="ARBA" id="ARBA00022679"/>
    </source>
</evidence>
<evidence type="ECO:0000313" key="6">
    <source>
        <dbReference type="Proteomes" id="UP000029577"/>
    </source>
</evidence>
<dbReference type="Proteomes" id="UP000029577">
    <property type="component" value="Unassembled WGS sequence"/>
</dbReference>
<keyword evidence="3" id="KW-0479">Metal-binding</keyword>
<comment type="caution">
    <text evidence="5">The sequence shown here is derived from an EMBL/GenBank/DDBJ whole genome shotgun (WGS) entry which is preliminary data.</text>
</comment>
<dbReference type="CDD" id="cd04194">
    <property type="entry name" value="GT8_A4GalT_like"/>
    <property type="match status" value="1"/>
</dbReference>
<dbReference type="Pfam" id="PF01501">
    <property type="entry name" value="Glyco_transf_8"/>
    <property type="match status" value="1"/>
</dbReference>
<dbReference type="InterPro" id="IPR025536">
    <property type="entry name" value="DUF4422"/>
</dbReference>
<evidence type="ECO:0000256" key="1">
    <source>
        <dbReference type="ARBA" id="ARBA00022676"/>
    </source>
</evidence>
<dbReference type="PANTHER" id="PTHR13778:SF47">
    <property type="entry name" value="LIPOPOLYSACCHARIDE 1,3-GALACTOSYLTRANSFERASE"/>
    <property type="match status" value="1"/>
</dbReference>